<proteinExistence type="predicted"/>
<feature type="compositionally biased region" description="Low complexity" evidence="1">
    <location>
        <begin position="192"/>
        <end position="205"/>
    </location>
</feature>
<gene>
    <name evidence="2" type="ORF">PFL1_06337</name>
</gene>
<dbReference type="KEGG" id="pfp:PFL1_06337"/>
<feature type="compositionally biased region" description="Low complexity" evidence="1">
    <location>
        <begin position="1"/>
        <end position="16"/>
    </location>
</feature>
<dbReference type="OrthoDB" id="3356175at2759"/>
<dbReference type="GeneID" id="19320415"/>
<feature type="region of interest" description="Disordered" evidence="1">
    <location>
        <begin position="47"/>
        <end position="121"/>
    </location>
</feature>
<evidence type="ECO:0000313" key="2">
    <source>
        <dbReference type="EMBL" id="EPQ26129.1"/>
    </source>
</evidence>
<feature type="compositionally biased region" description="Polar residues" evidence="1">
    <location>
        <begin position="74"/>
        <end position="85"/>
    </location>
</feature>
<dbReference type="HOGENOM" id="CLU_1454192_0_0_1"/>
<dbReference type="EMBL" id="KE361647">
    <property type="protein sequence ID" value="EPQ26129.1"/>
    <property type="molecule type" value="Genomic_DNA"/>
</dbReference>
<feature type="compositionally biased region" description="Low complexity" evidence="1">
    <location>
        <begin position="107"/>
        <end position="118"/>
    </location>
</feature>
<dbReference type="eggNOG" id="ENOG502TI9P">
    <property type="taxonomic scope" value="Eukaryota"/>
</dbReference>
<feature type="compositionally biased region" description="Low complexity" evidence="1">
    <location>
        <begin position="54"/>
        <end position="67"/>
    </location>
</feature>
<accession>A0A061H1W5</accession>
<sequence>MSASTDAKAAKAATKAAADDADKPFVDFASIPASALHSYISYYDLAQTYPPPDTTQSSSGGTSLSSQKGRRGSTRNVSPAPSLSGSRKRTADAAALDNPGSSNGTKASTSTAAAAAAAAEDDPPCPPHFFDADAASLYLSQVAAKHFASQPTPKEGEVVVGFLYKCKAKGELNRPLAHHRIKGPRIASGPGSAAAAASTAATARR</sequence>
<dbReference type="Proteomes" id="UP000053664">
    <property type="component" value="Unassembled WGS sequence"/>
</dbReference>
<reference evidence="2 3" key="1">
    <citation type="journal article" date="2013" name="Plant Cell">
        <title>The transition from a phytopathogenic smut ancestor to an anamorphic biocontrol agent deciphered by comparative whole-genome analysis.</title>
        <authorList>
            <person name="Lefebvre F."/>
            <person name="Joly D.L."/>
            <person name="Labbe C."/>
            <person name="Teichmann B."/>
            <person name="Linning R."/>
            <person name="Belzile F."/>
            <person name="Bakkeren G."/>
            <person name="Belanger R.R."/>
        </authorList>
    </citation>
    <scope>NUCLEOTIDE SEQUENCE [LARGE SCALE GENOMIC DNA]</scope>
    <source>
        <strain evidence="2 3">PF-1</strain>
    </source>
</reference>
<organism evidence="2 3">
    <name type="scientific">Pseudozyma flocculosa PF-1</name>
    <dbReference type="NCBI Taxonomy" id="1277687"/>
    <lineage>
        <taxon>Eukaryota</taxon>
        <taxon>Fungi</taxon>
        <taxon>Dikarya</taxon>
        <taxon>Basidiomycota</taxon>
        <taxon>Ustilaginomycotina</taxon>
        <taxon>Ustilaginomycetes</taxon>
        <taxon>Ustilaginales</taxon>
        <taxon>Ustilaginaceae</taxon>
        <taxon>Pseudozyma</taxon>
    </lineage>
</organism>
<dbReference type="AlphaFoldDB" id="A0A061H1W5"/>
<evidence type="ECO:0008006" key="4">
    <source>
        <dbReference type="Google" id="ProtNLM"/>
    </source>
</evidence>
<feature type="region of interest" description="Disordered" evidence="1">
    <location>
        <begin position="1"/>
        <end position="21"/>
    </location>
</feature>
<feature type="region of interest" description="Disordered" evidence="1">
    <location>
        <begin position="182"/>
        <end position="205"/>
    </location>
</feature>
<dbReference type="RefSeq" id="XP_007882069.1">
    <property type="nucleotide sequence ID" value="XM_007883878.1"/>
</dbReference>
<evidence type="ECO:0000256" key="1">
    <source>
        <dbReference type="SAM" id="MobiDB-lite"/>
    </source>
</evidence>
<evidence type="ECO:0000313" key="3">
    <source>
        <dbReference type="Proteomes" id="UP000053664"/>
    </source>
</evidence>
<name>A0A061H1W5_9BASI</name>
<protein>
    <recommendedName>
        <fullName evidence="4">Histone deacetylase complex subunit SAP30 Sin3 binding domain-containing protein</fullName>
    </recommendedName>
</protein>